<sequence length="74" mass="7614">MAFTLNGISTTGDGVITPTETDLDAAMAGLGPDSTAADLLKFQGLLAINSTITASFSGCMKERSDTLKGVVQKF</sequence>
<dbReference type="Proteomes" id="UP000487350">
    <property type="component" value="Unassembled WGS sequence"/>
</dbReference>
<proteinExistence type="predicted"/>
<dbReference type="AlphaFoldDB" id="A0A844B5Y1"/>
<dbReference type="OrthoDB" id="9155301at2"/>
<evidence type="ECO:0008006" key="3">
    <source>
        <dbReference type="Google" id="ProtNLM"/>
    </source>
</evidence>
<evidence type="ECO:0000313" key="2">
    <source>
        <dbReference type="Proteomes" id="UP000487350"/>
    </source>
</evidence>
<protein>
    <recommendedName>
        <fullName evidence="3">Type III secretion system major needle protein, YscF/MxiH/PrgI family</fullName>
    </recommendedName>
</protein>
<organism evidence="1 2">
    <name type="scientific">Caenimonas koreensis DSM 17982</name>
    <dbReference type="NCBI Taxonomy" id="1121255"/>
    <lineage>
        <taxon>Bacteria</taxon>
        <taxon>Pseudomonadati</taxon>
        <taxon>Pseudomonadota</taxon>
        <taxon>Betaproteobacteria</taxon>
        <taxon>Burkholderiales</taxon>
        <taxon>Comamonadaceae</taxon>
        <taxon>Caenimonas</taxon>
    </lineage>
</organism>
<reference evidence="1 2" key="1">
    <citation type="submission" date="2019-11" db="EMBL/GenBank/DDBJ databases">
        <title>Caenimonas koreensis gen. nov., sp. nov., isolated from activated sludge.</title>
        <authorList>
            <person name="Seung H.R."/>
        </authorList>
    </citation>
    <scope>NUCLEOTIDE SEQUENCE [LARGE SCALE GENOMIC DNA]</scope>
    <source>
        <strain evidence="1 2">EMB320</strain>
    </source>
</reference>
<dbReference type="RefSeq" id="WP_153584400.1">
    <property type="nucleotide sequence ID" value="NZ_WJBU01000006.1"/>
</dbReference>
<accession>A0A844B5Y1</accession>
<keyword evidence="2" id="KW-1185">Reference proteome</keyword>
<comment type="caution">
    <text evidence="1">The sequence shown here is derived from an EMBL/GenBank/DDBJ whole genome shotgun (WGS) entry which is preliminary data.</text>
</comment>
<gene>
    <name evidence="1" type="ORF">GHT07_07200</name>
</gene>
<dbReference type="EMBL" id="WJBU01000006">
    <property type="protein sequence ID" value="MRD47059.1"/>
    <property type="molecule type" value="Genomic_DNA"/>
</dbReference>
<evidence type="ECO:0000313" key="1">
    <source>
        <dbReference type="EMBL" id="MRD47059.1"/>
    </source>
</evidence>
<name>A0A844B5Y1_9BURK</name>